<keyword evidence="2" id="KW-0479">Metal-binding</keyword>
<dbReference type="InterPro" id="IPR052035">
    <property type="entry name" value="ZnF_BED_domain_contain"/>
</dbReference>
<dbReference type="EMBL" id="CAJVPY010016297">
    <property type="protein sequence ID" value="CAG8756325.1"/>
    <property type="molecule type" value="Genomic_DNA"/>
</dbReference>
<keyword evidence="8" id="KW-1185">Reference proteome</keyword>
<keyword evidence="4" id="KW-0862">Zinc</keyword>
<dbReference type="Pfam" id="PF05699">
    <property type="entry name" value="Dimer_Tnp_hAT"/>
    <property type="match status" value="1"/>
</dbReference>
<evidence type="ECO:0000256" key="5">
    <source>
        <dbReference type="ARBA" id="ARBA00023242"/>
    </source>
</evidence>
<evidence type="ECO:0000256" key="3">
    <source>
        <dbReference type="ARBA" id="ARBA00022771"/>
    </source>
</evidence>
<dbReference type="InterPro" id="IPR008906">
    <property type="entry name" value="HATC_C_dom"/>
</dbReference>
<evidence type="ECO:0000313" key="7">
    <source>
        <dbReference type="EMBL" id="CAG8756325.1"/>
    </source>
</evidence>
<organism evidence="7 8">
    <name type="scientific">Dentiscutata erythropus</name>
    <dbReference type="NCBI Taxonomy" id="1348616"/>
    <lineage>
        <taxon>Eukaryota</taxon>
        <taxon>Fungi</taxon>
        <taxon>Fungi incertae sedis</taxon>
        <taxon>Mucoromycota</taxon>
        <taxon>Glomeromycotina</taxon>
        <taxon>Glomeromycetes</taxon>
        <taxon>Diversisporales</taxon>
        <taxon>Gigasporaceae</taxon>
        <taxon>Dentiscutata</taxon>
    </lineage>
</organism>
<keyword evidence="3" id="KW-0863">Zinc-finger</keyword>
<evidence type="ECO:0000256" key="2">
    <source>
        <dbReference type="ARBA" id="ARBA00022723"/>
    </source>
</evidence>
<evidence type="ECO:0000313" key="8">
    <source>
        <dbReference type="Proteomes" id="UP000789405"/>
    </source>
</evidence>
<evidence type="ECO:0000256" key="1">
    <source>
        <dbReference type="ARBA" id="ARBA00004123"/>
    </source>
</evidence>
<dbReference type="AlphaFoldDB" id="A0A9N9NTP3"/>
<comment type="subcellular location">
    <subcellularLocation>
        <location evidence="1">Nucleus</location>
    </subcellularLocation>
</comment>
<reference evidence="7" key="1">
    <citation type="submission" date="2021-06" db="EMBL/GenBank/DDBJ databases">
        <authorList>
            <person name="Kallberg Y."/>
            <person name="Tangrot J."/>
            <person name="Rosling A."/>
        </authorList>
    </citation>
    <scope>NUCLEOTIDE SEQUENCE</scope>
    <source>
        <strain evidence="7">MA453B</strain>
    </source>
</reference>
<keyword evidence="5" id="KW-0539">Nucleus</keyword>
<sequence length="216" mass="24492">VYSGENIANKLYEILNNFGILNKILEITTDNASNNNTMFRYFANRYAYNEINFNTDNQRDLLKNLKAEGPNENEILLDENIISTVKKDFEKATINISGCKYSTIGLVVPYYYDLLDALESSLIDCSNLIIEEAIKKAQTKLKKYYLDANGLKSEYQPTQIPGTENISNKNVPTTSVSAKRVFSAAKELITSKRSNLNPTTIRACMCLKEWQKINNS</sequence>
<evidence type="ECO:0000256" key="4">
    <source>
        <dbReference type="ARBA" id="ARBA00022833"/>
    </source>
</evidence>
<dbReference type="GO" id="GO:0005634">
    <property type="term" value="C:nucleus"/>
    <property type="evidence" value="ECO:0007669"/>
    <property type="project" value="UniProtKB-SubCell"/>
</dbReference>
<gene>
    <name evidence="7" type="ORF">DERYTH_LOCUS17365</name>
</gene>
<dbReference type="PANTHER" id="PTHR46481:SF10">
    <property type="entry name" value="ZINC FINGER BED DOMAIN-CONTAINING PROTEIN 39"/>
    <property type="match status" value="1"/>
</dbReference>
<dbReference type="Proteomes" id="UP000789405">
    <property type="component" value="Unassembled WGS sequence"/>
</dbReference>
<dbReference type="GO" id="GO:0008270">
    <property type="term" value="F:zinc ion binding"/>
    <property type="evidence" value="ECO:0007669"/>
    <property type="project" value="UniProtKB-KW"/>
</dbReference>
<dbReference type="GO" id="GO:0046983">
    <property type="term" value="F:protein dimerization activity"/>
    <property type="evidence" value="ECO:0007669"/>
    <property type="project" value="InterPro"/>
</dbReference>
<dbReference type="PANTHER" id="PTHR46481">
    <property type="entry name" value="ZINC FINGER BED DOMAIN-CONTAINING PROTEIN 4"/>
    <property type="match status" value="1"/>
</dbReference>
<feature type="domain" description="HAT C-terminal dimerisation" evidence="6">
    <location>
        <begin position="171"/>
        <end position="210"/>
    </location>
</feature>
<dbReference type="OrthoDB" id="2445719at2759"/>
<proteinExistence type="predicted"/>
<protein>
    <submittedName>
        <fullName evidence="7">7349_t:CDS:1</fullName>
    </submittedName>
</protein>
<dbReference type="SUPFAM" id="SSF53098">
    <property type="entry name" value="Ribonuclease H-like"/>
    <property type="match status" value="1"/>
</dbReference>
<feature type="non-terminal residue" evidence="7">
    <location>
        <position position="1"/>
    </location>
</feature>
<name>A0A9N9NTP3_9GLOM</name>
<comment type="caution">
    <text evidence="7">The sequence shown here is derived from an EMBL/GenBank/DDBJ whole genome shotgun (WGS) entry which is preliminary data.</text>
</comment>
<dbReference type="InterPro" id="IPR012337">
    <property type="entry name" value="RNaseH-like_sf"/>
</dbReference>
<accession>A0A9N9NTP3</accession>
<evidence type="ECO:0000259" key="6">
    <source>
        <dbReference type="Pfam" id="PF05699"/>
    </source>
</evidence>